<evidence type="ECO:0000313" key="3">
    <source>
        <dbReference type="Proteomes" id="UP000006620"/>
    </source>
</evidence>
<dbReference type="RefSeq" id="WP_013919205.1">
    <property type="nucleotide sequence ID" value="NC_015690.1"/>
</dbReference>
<dbReference type="KEGG" id="pms:KNP414_05528"/>
<reference evidence="3" key="1">
    <citation type="submission" date="2011-06" db="EMBL/GenBank/DDBJ databases">
        <title>Complete genome sequence of Paenibacillus mucilaginosus KNP414.</title>
        <authorList>
            <person name="Wang J."/>
            <person name="Hu S."/>
            <person name="Hu X."/>
            <person name="Zhang B."/>
            <person name="Dong D."/>
            <person name="Zhang S."/>
            <person name="Zhao K."/>
            <person name="Wu D."/>
        </authorList>
    </citation>
    <scope>NUCLEOTIDE SEQUENCE [LARGE SCALE GENOMIC DNA]</scope>
    <source>
        <strain evidence="3">KNP414</strain>
    </source>
</reference>
<sequence length="139" mass="15702">MQTYTAKEITAELLQAYPQINLRTVRYYTQIGIVPPLELSGNKRVYTSKHLHYFRAVLTLAKTGETLAAIQEKLRPLPLEEIIRIGNQISVVDSGQVLQNETHRVSEDVYITLGPRVSAELRQRVIETVSKLVNGGDRT</sequence>
<evidence type="ECO:0000259" key="1">
    <source>
        <dbReference type="SMART" id="SM00422"/>
    </source>
</evidence>
<dbReference type="AlphaFoldDB" id="F8FK11"/>
<dbReference type="PATRIC" id="fig|1036673.3.peg.5129"/>
<accession>F8FK11</accession>
<dbReference type="Proteomes" id="UP000006620">
    <property type="component" value="Chromosome"/>
</dbReference>
<dbReference type="CDD" id="cd00592">
    <property type="entry name" value="HTH_MerR-like"/>
    <property type="match status" value="1"/>
</dbReference>
<gene>
    <name evidence="2" type="ordered locus">KNP414_05528</name>
</gene>
<dbReference type="GO" id="GO:0006355">
    <property type="term" value="P:regulation of DNA-templated transcription"/>
    <property type="evidence" value="ECO:0007669"/>
    <property type="project" value="InterPro"/>
</dbReference>
<feature type="domain" description="HTH merR-type" evidence="1">
    <location>
        <begin position="4"/>
        <end position="77"/>
    </location>
</feature>
<dbReference type="SUPFAM" id="SSF46955">
    <property type="entry name" value="Putative DNA-binding domain"/>
    <property type="match status" value="1"/>
</dbReference>
<dbReference type="Pfam" id="PF13411">
    <property type="entry name" value="MerR_1"/>
    <property type="match status" value="1"/>
</dbReference>
<protein>
    <submittedName>
        <fullName evidence="2">Transcriptional regulator, MerR family</fullName>
    </submittedName>
</protein>
<dbReference type="EMBL" id="CP002869">
    <property type="protein sequence ID" value="AEI44052.1"/>
    <property type="molecule type" value="Genomic_DNA"/>
</dbReference>
<dbReference type="Gene3D" id="1.10.1660.10">
    <property type="match status" value="1"/>
</dbReference>
<organism evidence="2 3">
    <name type="scientific">Paenibacillus mucilaginosus (strain KNP414)</name>
    <dbReference type="NCBI Taxonomy" id="1036673"/>
    <lineage>
        <taxon>Bacteria</taxon>
        <taxon>Bacillati</taxon>
        <taxon>Bacillota</taxon>
        <taxon>Bacilli</taxon>
        <taxon>Bacillales</taxon>
        <taxon>Paenibacillaceae</taxon>
        <taxon>Paenibacillus</taxon>
    </lineage>
</organism>
<reference evidence="2 3" key="2">
    <citation type="journal article" date="2013" name="Genome Announc.">
        <title>Genome Sequence of Growth-Improving Paenibacillus mucilaginosus Strain KNP414.</title>
        <authorList>
            <person name="Lu J.J."/>
            <person name="Wang J.F."/>
            <person name="Hu X.F."/>
        </authorList>
    </citation>
    <scope>NUCLEOTIDE SEQUENCE [LARGE SCALE GENOMIC DNA]</scope>
    <source>
        <strain evidence="2 3">KNP414</strain>
    </source>
</reference>
<evidence type="ECO:0000313" key="2">
    <source>
        <dbReference type="EMBL" id="AEI44052.1"/>
    </source>
</evidence>
<proteinExistence type="predicted"/>
<name>F8FK11_PAEMK</name>
<dbReference type="InterPro" id="IPR000551">
    <property type="entry name" value="MerR-type_HTH_dom"/>
</dbReference>
<dbReference type="HOGENOM" id="CLU_1843145_0_0_9"/>
<dbReference type="SMART" id="SM00422">
    <property type="entry name" value="HTH_MERR"/>
    <property type="match status" value="1"/>
</dbReference>
<dbReference type="GO" id="GO:0003677">
    <property type="term" value="F:DNA binding"/>
    <property type="evidence" value="ECO:0007669"/>
    <property type="project" value="InterPro"/>
</dbReference>
<dbReference type="InterPro" id="IPR009061">
    <property type="entry name" value="DNA-bd_dom_put_sf"/>
</dbReference>